<evidence type="ECO:0000256" key="2">
    <source>
        <dbReference type="SAM" id="Phobius"/>
    </source>
</evidence>
<keyword evidence="2" id="KW-0812">Transmembrane</keyword>
<feature type="region of interest" description="Disordered" evidence="1">
    <location>
        <begin position="64"/>
        <end position="96"/>
    </location>
</feature>
<comment type="caution">
    <text evidence="3">The sequence shown here is derived from an EMBL/GenBank/DDBJ whole genome shotgun (WGS) entry which is preliminary data.</text>
</comment>
<protein>
    <submittedName>
        <fullName evidence="3">Uncharacterized protein</fullName>
    </submittedName>
</protein>
<evidence type="ECO:0000256" key="1">
    <source>
        <dbReference type="SAM" id="MobiDB-lite"/>
    </source>
</evidence>
<gene>
    <name evidence="3" type="ORF">BV898_18409</name>
</gene>
<evidence type="ECO:0000313" key="4">
    <source>
        <dbReference type="Proteomes" id="UP000192578"/>
    </source>
</evidence>
<evidence type="ECO:0000313" key="3">
    <source>
        <dbReference type="EMBL" id="OWA53986.1"/>
    </source>
</evidence>
<keyword evidence="4" id="KW-1185">Reference proteome</keyword>
<proteinExistence type="predicted"/>
<name>A0A9X6NJP2_HYPEX</name>
<dbReference type="EMBL" id="MTYJ01000362">
    <property type="protein sequence ID" value="OWA53986.1"/>
    <property type="molecule type" value="Genomic_DNA"/>
</dbReference>
<dbReference type="AlphaFoldDB" id="A0A9X6NJP2"/>
<keyword evidence="2" id="KW-1133">Transmembrane helix</keyword>
<dbReference type="Proteomes" id="UP000192578">
    <property type="component" value="Unassembled WGS sequence"/>
</dbReference>
<dbReference type="InterPro" id="IPR027417">
    <property type="entry name" value="P-loop_NTPase"/>
</dbReference>
<feature type="compositionally biased region" description="Low complexity" evidence="1">
    <location>
        <begin position="80"/>
        <end position="89"/>
    </location>
</feature>
<dbReference type="SUPFAM" id="SSF52540">
    <property type="entry name" value="P-loop containing nucleoside triphosphate hydrolases"/>
    <property type="match status" value="1"/>
</dbReference>
<keyword evidence="2" id="KW-0472">Membrane</keyword>
<feature type="transmembrane region" description="Helical" evidence="2">
    <location>
        <begin position="360"/>
        <end position="386"/>
    </location>
</feature>
<sequence length="400" mass="44009">MSKSEISRLASALGLSEDAVGVFRFKRITTQADVRKLTQTQIERLNLPRKDIEALKAFCSQEIDKPTGLTDSDDSRRSSPPESVVSSSSGGQNNNHGVVVRRNIILVGEKGCGKRTLARYMANGLGTVDTLRATDFLKGQSNGVKIYSRGEDAPGHDQAEDIENAQQEYRLFVAEGMNNTDEYRSFSEGFNATLAEVLKYGALDGILGVVNGSVDKEHAGLLTMLNQLRGIFTCPVLLVLTHCSLSSHAFKFPKLLPFTFEEKDVYYMNNVAFNYDATQLSNNVELQFELDELFNASGKVLLEMFLRIGNEINNKPGLSSSAMDPTTISVQKWKDLQAQGNSKSITSETPISGQKNSDSFFPSILSMVLMLSLLVCFAAVLAFVIFKPDPPQLPTHKIFP</sequence>
<dbReference type="Gene3D" id="3.40.50.300">
    <property type="entry name" value="P-loop containing nucleotide triphosphate hydrolases"/>
    <property type="match status" value="1"/>
</dbReference>
<accession>A0A9X6NJP2</accession>
<organism evidence="3 4">
    <name type="scientific">Hypsibius exemplaris</name>
    <name type="common">Freshwater tardigrade</name>
    <dbReference type="NCBI Taxonomy" id="2072580"/>
    <lineage>
        <taxon>Eukaryota</taxon>
        <taxon>Metazoa</taxon>
        <taxon>Ecdysozoa</taxon>
        <taxon>Tardigrada</taxon>
        <taxon>Eutardigrada</taxon>
        <taxon>Parachela</taxon>
        <taxon>Hypsibioidea</taxon>
        <taxon>Hypsibiidae</taxon>
        <taxon>Hypsibius</taxon>
    </lineage>
</organism>
<reference evidence="4" key="1">
    <citation type="submission" date="2017-01" db="EMBL/GenBank/DDBJ databases">
        <title>Comparative genomics of anhydrobiosis in the tardigrade Hypsibius dujardini.</title>
        <authorList>
            <person name="Yoshida Y."/>
            <person name="Koutsovoulos G."/>
            <person name="Laetsch D."/>
            <person name="Stevens L."/>
            <person name="Kumar S."/>
            <person name="Horikawa D."/>
            <person name="Ishino K."/>
            <person name="Komine S."/>
            <person name="Tomita M."/>
            <person name="Blaxter M."/>
            <person name="Arakawa K."/>
        </authorList>
    </citation>
    <scope>NUCLEOTIDE SEQUENCE [LARGE SCALE GENOMIC DNA]</scope>
    <source>
        <strain evidence="4">Z151</strain>
    </source>
</reference>